<evidence type="ECO:0000313" key="2">
    <source>
        <dbReference type="EMBL" id="GAG34536.1"/>
    </source>
</evidence>
<dbReference type="InterPro" id="IPR036271">
    <property type="entry name" value="Tet_transcr_reg_TetR-rel_C_sf"/>
</dbReference>
<evidence type="ECO:0000259" key="1">
    <source>
        <dbReference type="Pfam" id="PF09209"/>
    </source>
</evidence>
<feature type="domain" description="Transcription regulator YbiH C-terminal" evidence="1">
    <location>
        <begin position="47"/>
        <end position="161"/>
    </location>
</feature>
<protein>
    <recommendedName>
        <fullName evidence="1">Transcription regulator YbiH C-terminal domain-containing protein</fullName>
    </recommendedName>
</protein>
<dbReference type="SUPFAM" id="SSF48498">
    <property type="entry name" value="Tetracyclin repressor-like, C-terminal domain"/>
    <property type="match status" value="1"/>
</dbReference>
<comment type="caution">
    <text evidence="2">The sequence shown here is derived from an EMBL/GenBank/DDBJ whole genome shotgun (WGS) entry which is preliminary data.</text>
</comment>
<dbReference type="EMBL" id="BARS01049579">
    <property type="protein sequence ID" value="GAG34536.1"/>
    <property type="molecule type" value="Genomic_DNA"/>
</dbReference>
<accession>X0YCH6</accession>
<proteinExistence type="predicted"/>
<organism evidence="2">
    <name type="scientific">marine sediment metagenome</name>
    <dbReference type="NCBI Taxonomy" id="412755"/>
    <lineage>
        <taxon>unclassified sequences</taxon>
        <taxon>metagenomes</taxon>
        <taxon>ecological metagenomes</taxon>
    </lineage>
</organism>
<dbReference type="Gene3D" id="1.10.357.10">
    <property type="entry name" value="Tetracycline Repressor, domain 2"/>
    <property type="match status" value="1"/>
</dbReference>
<sequence>YHFGSKKNLYLEVFRSRWLPRASRITKSFQDSLKANGPLTPSAVVQSLARAFLEGPFSEEERKRHHQLISGELAKPTEAFKMVADQAMRPLFDNLVEDLRCVLPDDIEEEKLVLNICSVIAMVLYFNFARVLISRFTGCDYDADFKGRLVDHIVEFSINGLGAHSKETRI</sequence>
<reference evidence="2" key="1">
    <citation type="journal article" date="2014" name="Front. Microbiol.">
        <title>High frequency of phylogenetically diverse reductive dehalogenase-homologous genes in deep subseafloor sedimentary metagenomes.</title>
        <authorList>
            <person name="Kawai M."/>
            <person name="Futagami T."/>
            <person name="Toyoda A."/>
            <person name="Takaki Y."/>
            <person name="Nishi S."/>
            <person name="Hori S."/>
            <person name="Arai W."/>
            <person name="Tsubouchi T."/>
            <person name="Morono Y."/>
            <person name="Uchiyama I."/>
            <person name="Ito T."/>
            <person name="Fujiyama A."/>
            <person name="Inagaki F."/>
            <person name="Takami H."/>
        </authorList>
    </citation>
    <scope>NUCLEOTIDE SEQUENCE</scope>
    <source>
        <strain evidence="2">Expedition CK06-06</strain>
    </source>
</reference>
<feature type="non-terminal residue" evidence="2">
    <location>
        <position position="1"/>
    </location>
</feature>
<dbReference type="AlphaFoldDB" id="X0YCH6"/>
<gene>
    <name evidence="2" type="ORF">S01H1_74146</name>
</gene>
<name>X0YCH6_9ZZZZ</name>
<dbReference type="InterPro" id="IPR015292">
    <property type="entry name" value="Tscrpt_reg_YbiH_C"/>
</dbReference>
<dbReference type="Pfam" id="PF09209">
    <property type="entry name" value="CecR_C"/>
    <property type="match status" value="1"/>
</dbReference>